<accession>A0ACC2VL77</accession>
<organism evidence="1 2">
    <name type="scientific">Naganishia cerealis</name>
    <dbReference type="NCBI Taxonomy" id="610337"/>
    <lineage>
        <taxon>Eukaryota</taxon>
        <taxon>Fungi</taxon>
        <taxon>Dikarya</taxon>
        <taxon>Basidiomycota</taxon>
        <taxon>Agaricomycotina</taxon>
        <taxon>Tremellomycetes</taxon>
        <taxon>Filobasidiales</taxon>
        <taxon>Filobasidiaceae</taxon>
        <taxon>Naganishia</taxon>
    </lineage>
</organism>
<evidence type="ECO:0000313" key="2">
    <source>
        <dbReference type="Proteomes" id="UP001241377"/>
    </source>
</evidence>
<comment type="caution">
    <text evidence="1">The sequence shown here is derived from an EMBL/GenBank/DDBJ whole genome shotgun (WGS) entry which is preliminary data.</text>
</comment>
<reference evidence="1" key="1">
    <citation type="submission" date="2023-04" db="EMBL/GenBank/DDBJ databases">
        <title>Draft Genome sequencing of Naganishia species isolated from polar environments using Oxford Nanopore Technology.</title>
        <authorList>
            <person name="Leo P."/>
            <person name="Venkateswaran K."/>
        </authorList>
    </citation>
    <scope>NUCLEOTIDE SEQUENCE</scope>
    <source>
        <strain evidence="1">MNA-CCFEE 5261</strain>
    </source>
</reference>
<sequence>MEVQFLHQYLPQLPEQLIGEIIQYLDSDHIQFLLKVANLRQTIINEVYAREVHFVLSPTRRPHPCSSRSDLIDFTTFADADDFLLENPDINPRTVAVITHGDFSSLRSLFEKHAERFEKHIQRVEVLIESYNLTSEELDFVLSIPHLTKLQVGGITLGLCGDSLAQNLQKCISLDQLVILGHQIRDWSRVVFPLSVTVLDISWNPNTDISTMTFPPHIRDLFLNRSGIDDNLLVSMKFPKSLKTLQLTHNKLKELSVSHLPPSLETLDLSSNTISNIVGSWPPYLKTILLHGNALNDKSFDSMASWPQNLQRLRLDVNQIHFLSSLKSLPADLHYLDLSQNHFTRLEVANSAPYPYFVFPRNLKTLFLTGNDRFKYTNLVNRIEFPSTLTKLNMDGCNISSLEHFKFPENLTSLSISGNRIDNICTYNGNGVDWTQLNHLLKLELVYNRIKTLQEWVPPKNLQSLNLSENNLTELNSVKTPLFQGLDVSLTSLVLDENYISRIGDVKFPRSLQTISLENNLLTGLLNLTPFSGIREVFLKGNTITGILCDRLPGTAKITTLDLTQNEILRTSKDKEKVNEFFETLEKCFGKAVVRRKFNLNSVHTFQ</sequence>
<evidence type="ECO:0000313" key="1">
    <source>
        <dbReference type="EMBL" id="KAJ9099657.1"/>
    </source>
</evidence>
<protein>
    <submittedName>
        <fullName evidence="1">Uncharacterized protein</fullName>
    </submittedName>
</protein>
<name>A0ACC2VL77_9TREE</name>
<dbReference type="Proteomes" id="UP001241377">
    <property type="component" value="Unassembled WGS sequence"/>
</dbReference>
<proteinExistence type="predicted"/>
<gene>
    <name evidence="1" type="ORF">QFC19_005896</name>
</gene>
<dbReference type="EMBL" id="JASBWR010000068">
    <property type="protein sequence ID" value="KAJ9099657.1"/>
    <property type="molecule type" value="Genomic_DNA"/>
</dbReference>
<keyword evidence="2" id="KW-1185">Reference proteome</keyword>